<dbReference type="InterPro" id="IPR000157">
    <property type="entry name" value="TIR_dom"/>
</dbReference>
<dbReference type="Proteomes" id="UP001154420">
    <property type="component" value="Unassembled WGS sequence"/>
</dbReference>
<proteinExistence type="predicted"/>
<keyword evidence="1" id="KW-0472">Membrane</keyword>
<dbReference type="EMBL" id="QZDT01000102">
    <property type="protein sequence ID" value="NBJ95501.1"/>
    <property type="molecule type" value="Genomic_DNA"/>
</dbReference>
<dbReference type="Pfam" id="PF13676">
    <property type="entry name" value="TIR_2"/>
    <property type="match status" value="1"/>
</dbReference>
<dbReference type="PROSITE" id="PS50104">
    <property type="entry name" value="TIR"/>
    <property type="match status" value="1"/>
</dbReference>
<feature type="domain" description="TIR" evidence="2">
    <location>
        <begin position="3"/>
        <end position="129"/>
    </location>
</feature>
<dbReference type="SMART" id="SM00255">
    <property type="entry name" value="TIR"/>
    <property type="match status" value="1"/>
</dbReference>
<sequence length="422" mass="50522">MNSNISIFISYSWNDAGFIDELDKKLQAYGYKVKRDIRDAEYAQSIKEFMKRIRKTDYSIIVLSDSFLKSENCMREILEFIKDDDYKNRIIPIILESAREIWSVNKGINYTIYWKNREKEFIEQLLLIDEESKSGYIEELKHISLIKDSIGEILKTFRDMKMFVKDDNCDLSDEIIRYIKKKTKISTRLMYLICTAFIIFLIWMVVSRYEVKDNKISGFKEDFETDVQLDIKTNQEDFKDIIYFTNNTFIDWGNQDIINGEVIKEIKKLENERKMNTYSEYAPNETKDKVIKIMNLISYYRDRDKNTPLSEVESAEIEYVINELSDIYASFPDYELAMWLSNAYELKALYYDYSYYEYVIKYSLEVFEFEGVSWKEKEQILIGIRFCYEDLCSFYENDVDFSTKIYKLSIAFDFAAKYTILL</sequence>
<dbReference type="Gene3D" id="3.40.50.10140">
    <property type="entry name" value="Toll/interleukin-1 receptor homology (TIR) domain"/>
    <property type="match status" value="1"/>
</dbReference>
<feature type="transmembrane region" description="Helical" evidence="1">
    <location>
        <begin position="189"/>
        <end position="206"/>
    </location>
</feature>
<dbReference type="GO" id="GO:0007165">
    <property type="term" value="P:signal transduction"/>
    <property type="evidence" value="ECO:0007669"/>
    <property type="project" value="InterPro"/>
</dbReference>
<dbReference type="InterPro" id="IPR035897">
    <property type="entry name" value="Toll_tir_struct_dom_sf"/>
</dbReference>
<reference evidence="3" key="1">
    <citation type="submission" date="2018-09" db="EMBL/GenBank/DDBJ databases">
        <title>Murine metabolic-syndrome-specific gut microbial biobank.</title>
        <authorList>
            <person name="Liu C."/>
        </authorList>
    </citation>
    <scope>NUCLEOTIDE SEQUENCE</scope>
    <source>
        <strain evidence="3">D42-62</strain>
    </source>
</reference>
<protein>
    <submittedName>
        <fullName evidence="3">Toll/interleukin-1 receptor domain-containing protein</fullName>
    </submittedName>
</protein>
<keyword evidence="1" id="KW-1133">Transmembrane helix</keyword>
<evidence type="ECO:0000313" key="3">
    <source>
        <dbReference type="EMBL" id="NBJ95501.1"/>
    </source>
</evidence>
<evidence type="ECO:0000256" key="1">
    <source>
        <dbReference type="SAM" id="Phobius"/>
    </source>
</evidence>
<keyword evidence="1" id="KW-0812">Transmembrane</keyword>
<evidence type="ECO:0000259" key="2">
    <source>
        <dbReference type="PROSITE" id="PS50104"/>
    </source>
</evidence>
<organism evidence="3 4">
    <name type="scientific">Parablautia muri</name>
    <dbReference type="NCBI Taxonomy" id="2320879"/>
    <lineage>
        <taxon>Bacteria</taxon>
        <taxon>Bacillati</taxon>
        <taxon>Bacillota</taxon>
        <taxon>Clostridia</taxon>
        <taxon>Lachnospirales</taxon>
        <taxon>Lachnospiraceae</taxon>
        <taxon>Parablautia</taxon>
    </lineage>
</organism>
<keyword evidence="4" id="KW-1185">Reference proteome</keyword>
<dbReference type="RefSeq" id="WP_160562388.1">
    <property type="nucleotide sequence ID" value="NZ_QZDT01000102.1"/>
</dbReference>
<evidence type="ECO:0000313" key="4">
    <source>
        <dbReference type="Proteomes" id="UP001154420"/>
    </source>
</evidence>
<comment type="caution">
    <text evidence="3">The sequence shown here is derived from an EMBL/GenBank/DDBJ whole genome shotgun (WGS) entry which is preliminary data.</text>
</comment>
<dbReference type="AlphaFoldDB" id="A0A9X5GUY1"/>
<keyword evidence="3" id="KW-0675">Receptor</keyword>
<gene>
    <name evidence="3" type="ORF">D5281_24030</name>
</gene>
<accession>A0A9X5GUY1</accession>
<dbReference type="OrthoDB" id="2067003at2"/>
<name>A0A9X5GUY1_9FIRM</name>
<dbReference type="SUPFAM" id="SSF52200">
    <property type="entry name" value="Toll/Interleukin receptor TIR domain"/>
    <property type="match status" value="1"/>
</dbReference>